<reference evidence="7" key="1">
    <citation type="submission" date="2016-10" db="EMBL/GenBank/DDBJ databases">
        <authorList>
            <person name="Varghese N."/>
            <person name="Submissions S."/>
        </authorList>
    </citation>
    <scope>NUCLEOTIDE SEQUENCE [LARGE SCALE GENOMIC DNA]</scope>
    <source>
        <strain evidence="7">CGMCC 1.11014</strain>
    </source>
</reference>
<evidence type="ECO:0000256" key="2">
    <source>
        <dbReference type="ARBA" id="ARBA00010742"/>
    </source>
</evidence>
<evidence type="ECO:0000313" key="6">
    <source>
        <dbReference type="EMBL" id="SFV05537.1"/>
    </source>
</evidence>
<dbReference type="PANTHER" id="PTHR30024:SF47">
    <property type="entry name" value="TAURINE-BINDING PERIPLASMIC PROTEIN"/>
    <property type="match status" value="1"/>
</dbReference>
<name>A0A1I7L721_9BURK</name>
<dbReference type="Proteomes" id="UP000199391">
    <property type="component" value="Unassembled WGS sequence"/>
</dbReference>
<evidence type="ECO:0000259" key="5">
    <source>
        <dbReference type="Pfam" id="PF09084"/>
    </source>
</evidence>
<sequence length="307" mass="32689">MNTIKSLALAALALAAPLAAAQNKINLGYTAVTDFTAAFVAKEEGYFKKRGLDVDMQLLTITSAIPAALQSDSIQVGGTVPTVLLQAVDSGLDLVAFANASINDNTGKNPALLARTGSNIKSAQDLVGKKVGVPGVGGVMHVLIRRWIMEKGVDPKKVTYIETAFPQMSDLLKAGTIDAVATADPFSTRIEQAGTGAVVSYVGRDFPSGFSNVLYAANRGWAAQNPAQVQAFREALVEAIAFVEKEPQKTRAHIGKYIKLPAPVLETLPIPKMMADLAAPRLRFWAESMRQQGMLKNEPNLSAVIVK</sequence>
<protein>
    <submittedName>
        <fullName evidence="6">NitT/TauT family transport system substrate-binding protein</fullName>
    </submittedName>
</protein>
<accession>A0A1I7L721</accession>
<dbReference type="STRING" id="1035707.SAMN05216552_102418"/>
<organism evidence="6 7">
    <name type="scientific">Pseudoduganella namucuonensis</name>
    <dbReference type="NCBI Taxonomy" id="1035707"/>
    <lineage>
        <taxon>Bacteria</taxon>
        <taxon>Pseudomonadati</taxon>
        <taxon>Pseudomonadota</taxon>
        <taxon>Betaproteobacteria</taxon>
        <taxon>Burkholderiales</taxon>
        <taxon>Oxalobacteraceae</taxon>
        <taxon>Telluria group</taxon>
        <taxon>Pseudoduganella</taxon>
    </lineage>
</organism>
<evidence type="ECO:0000256" key="4">
    <source>
        <dbReference type="SAM" id="SignalP"/>
    </source>
</evidence>
<dbReference type="EMBL" id="FPBO01000024">
    <property type="protein sequence ID" value="SFV05537.1"/>
    <property type="molecule type" value="Genomic_DNA"/>
</dbReference>
<comment type="subcellular location">
    <subcellularLocation>
        <location evidence="1">Periplasm</location>
    </subcellularLocation>
</comment>
<dbReference type="GO" id="GO:0042597">
    <property type="term" value="C:periplasmic space"/>
    <property type="evidence" value="ECO:0007669"/>
    <property type="project" value="UniProtKB-SubCell"/>
</dbReference>
<evidence type="ECO:0000256" key="3">
    <source>
        <dbReference type="ARBA" id="ARBA00022729"/>
    </source>
</evidence>
<feature type="chain" id="PRO_5011471076" evidence="4">
    <location>
        <begin position="22"/>
        <end position="307"/>
    </location>
</feature>
<feature type="signal peptide" evidence="4">
    <location>
        <begin position="1"/>
        <end position="21"/>
    </location>
</feature>
<dbReference type="OrthoDB" id="8877897at2"/>
<gene>
    <name evidence="6" type="ORF">SAMN05216552_102418</name>
</gene>
<comment type="similarity">
    <text evidence="2">Belongs to the bacterial solute-binding protein SsuA/TauA family.</text>
</comment>
<dbReference type="PANTHER" id="PTHR30024">
    <property type="entry name" value="ALIPHATIC SULFONATES-BINDING PROTEIN-RELATED"/>
    <property type="match status" value="1"/>
</dbReference>
<keyword evidence="7" id="KW-1185">Reference proteome</keyword>
<dbReference type="InterPro" id="IPR015168">
    <property type="entry name" value="SsuA/THI5"/>
</dbReference>
<dbReference type="SUPFAM" id="SSF53850">
    <property type="entry name" value="Periplasmic binding protein-like II"/>
    <property type="match status" value="1"/>
</dbReference>
<keyword evidence="3 4" id="KW-0732">Signal</keyword>
<evidence type="ECO:0000313" key="7">
    <source>
        <dbReference type="Proteomes" id="UP000199391"/>
    </source>
</evidence>
<dbReference type="AlphaFoldDB" id="A0A1I7L721"/>
<dbReference type="RefSeq" id="WP_093557795.1">
    <property type="nucleotide sequence ID" value="NZ_FPBO01000024.1"/>
</dbReference>
<dbReference type="Gene3D" id="3.40.190.10">
    <property type="entry name" value="Periplasmic binding protein-like II"/>
    <property type="match status" value="2"/>
</dbReference>
<dbReference type="Pfam" id="PF09084">
    <property type="entry name" value="NMT1"/>
    <property type="match status" value="1"/>
</dbReference>
<proteinExistence type="inferred from homology"/>
<feature type="domain" description="SsuA/THI5-like" evidence="5">
    <location>
        <begin position="33"/>
        <end position="249"/>
    </location>
</feature>
<evidence type="ECO:0000256" key="1">
    <source>
        <dbReference type="ARBA" id="ARBA00004418"/>
    </source>
</evidence>